<evidence type="ECO:0000313" key="4">
    <source>
        <dbReference type="Proteomes" id="UP000005636"/>
    </source>
</evidence>
<evidence type="ECO:0000313" key="3">
    <source>
        <dbReference type="EMBL" id="AEV20969.1"/>
    </source>
</evidence>
<dbReference type="Proteomes" id="UP000005636">
    <property type="component" value="Chromosome"/>
</dbReference>
<evidence type="ECO:0008006" key="5">
    <source>
        <dbReference type="Google" id="ProtNLM"/>
    </source>
</evidence>
<keyword evidence="4" id="KW-1185">Reference proteome</keyword>
<accession>A0ABN3ZW64</accession>
<dbReference type="EMBL" id="CP003125">
    <property type="protein sequence ID" value="AEV18245.1"/>
    <property type="molecule type" value="Genomic_DNA"/>
</dbReference>
<feature type="transmembrane region" description="Helical" evidence="1">
    <location>
        <begin position="26"/>
        <end position="45"/>
    </location>
</feature>
<sequence length="49" mass="5687">MEYVPFVKLQKKRRGTIRFDRIHNGLGKMALCAIPTVFNILVAVLERKD</sequence>
<name>A0ABN3ZW64_GEOTH</name>
<gene>
    <name evidence="3" type="ORF">GTCCBUS3UF5_36690</name>
    <name evidence="2" type="ORF">GTCCBUS3UF5_9220</name>
</gene>
<keyword evidence="1" id="KW-0472">Membrane</keyword>
<organism evidence="2 4">
    <name type="scientific">Geobacillus thermoleovorans CCB_US3_UF5</name>
    <dbReference type="NCBI Taxonomy" id="1111068"/>
    <lineage>
        <taxon>Bacteria</taxon>
        <taxon>Bacillati</taxon>
        <taxon>Bacillota</taxon>
        <taxon>Bacilli</taxon>
        <taxon>Bacillales</taxon>
        <taxon>Anoxybacillaceae</taxon>
        <taxon>Geobacillus</taxon>
        <taxon>Geobacillus thermoleovorans group</taxon>
    </lineage>
</organism>
<evidence type="ECO:0000313" key="2">
    <source>
        <dbReference type="EMBL" id="AEV18245.1"/>
    </source>
</evidence>
<proteinExistence type="predicted"/>
<evidence type="ECO:0000256" key="1">
    <source>
        <dbReference type="SAM" id="Phobius"/>
    </source>
</evidence>
<protein>
    <recommendedName>
        <fullName evidence="5">Transposase</fullName>
    </recommendedName>
</protein>
<keyword evidence="1" id="KW-0812">Transmembrane</keyword>
<dbReference type="EMBL" id="CP003125">
    <property type="protein sequence ID" value="AEV20969.1"/>
    <property type="molecule type" value="Genomic_DNA"/>
</dbReference>
<keyword evidence="1" id="KW-1133">Transmembrane helix</keyword>
<reference evidence="2 4" key="1">
    <citation type="submission" date="2011-11" db="EMBL/GenBank/DDBJ databases">
        <title>Complete genome sequence of thermophilic Geobacillus thermoleovorans CCB_US3_UF5.</title>
        <authorList>
            <person name="Muhd Sakaff M.K.L."/>
            <person name="Abdul Rahman A.Y."/>
            <person name="Saito J.A."/>
            <person name="Hou S."/>
            <person name="Alam M."/>
        </authorList>
    </citation>
    <scope>NUCLEOTIDE SEQUENCE [LARGE SCALE GENOMIC DNA]</scope>
    <source>
        <strain evidence="2 4">CCB_US3_UF5</strain>
    </source>
</reference>